<proteinExistence type="predicted"/>
<evidence type="ECO:0000313" key="1">
    <source>
        <dbReference type="EMBL" id="OJT01790.1"/>
    </source>
</evidence>
<dbReference type="EMBL" id="MNAD01001723">
    <property type="protein sequence ID" value="OJT01790.1"/>
    <property type="molecule type" value="Genomic_DNA"/>
</dbReference>
<accession>A0A1M2V2I6</accession>
<dbReference type="AlphaFoldDB" id="A0A1M2V2I6"/>
<organism evidence="1 2">
    <name type="scientific">Trametes pubescens</name>
    <name type="common">White-rot fungus</name>
    <dbReference type="NCBI Taxonomy" id="154538"/>
    <lineage>
        <taxon>Eukaryota</taxon>
        <taxon>Fungi</taxon>
        <taxon>Dikarya</taxon>
        <taxon>Basidiomycota</taxon>
        <taxon>Agaricomycotina</taxon>
        <taxon>Agaricomycetes</taxon>
        <taxon>Polyporales</taxon>
        <taxon>Polyporaceae</taxon>
        <taxon>Trametes</taxon>
    </lineage>
</organism>
<dbReference type="Proteomes" id="UP000184267">
    <property type="component" value="Unassembled WGS sequence"/>
</dbReference>
<keyword evidence="2" id="KW-1185">Reference proteome</keyword>
<comment type="caution">
    <text evidence="1">The sequence shown here is derived from an EMBL/GenBank/DDBJ whole genome shotgun (WGS) entry which is preliminary data.</text>
</comment>
<sequence>MHSARCLSYTVGETNDRMCQACYVKNEGPSTGALPKYEASREHVWRASTSRGWQAFGEPMPISKTQLGRVWESDNLGSNSLARYAKPHNFFGLRPGSGLLKKPPYSTEMIIARKKGKVPPH</sequence>
<reference evidence="1 2" key="1">
    <citation type="submission" date="2016-10" db="EMBL/GenBank/DDBJ databases">
        <title>Genome sequence of the basidiomycete white-rot fungus Trametes pubescens.</title>
        <authorList>
            <person name="Makela M.R."/>
            <person name="Granchi Z."/>
            <person name="Peng M."/>
            <person name="De Vries R.P."/>
            <person name="Grigoriev I."/>
            <person name="Riley R."/>
            <person name="Hilden K."/>
        </authorList>
    </citation>
    <scope>NUCLEOTIDE SEQUENCE [LARGE SCALE GENOMIC DNA]</scope>
    <source>
        <strain evidence="1 2">FBCC735</strain>
    </source>
</reference>
<evidence type="ECO:0000313" key="2">
    <source>
        <dbReference type="Proteomes" id="UP000184267"/>
    </source>
</evidence>
<protein>
    <submittedName>
        <fullName evidence="1">Uncharacterized protein</fullName>
    </submittedName>
</protein>
<name>A0A1M2V2I6_TRAPU</name>
<gene>
    <name evidence="1" type="ORF">TRAPUB_7846</name>
</gene>